<dbReference type="FunFam" id="3.80.10.10:FF:000095">
    <property type="entry name" value="LRR receptor-like serine/threonine-protein kinase GSO1"/>
    <property type="match status" value="1"/>
</dbReference>
<evidence type="ECO:0000256" key="1">
    <source>
        <dbReference type="ARBA" id="ARBA00004479"/>
    </source>
</evidence>
<dbReference type="GO" id="GO:0016020">
    <property type="term" value="C:membrane"/>
    <property type="evidence" value="ECO:0007669"/>
    <property type="project" value="UniProtKB-SubCell"/>
</dbReference>
<evidence type="ECO:0000256" key="12">
    <source>
        <dbReference type="ARBA" id="ARBA00023180"/>
    </source>
</evidence>
<feature type="domain" description="Protein kinase" evidence="14">
    <location>
        <begin position="693"/>
        <end position="966"/>
    </location>
</feature>
<dbReference type="EMBL" id="LSRQ01007665">
    <property type="protein sequence ID" value="OAY64737.1"/>
    <property type="molecule type" value="Genomic_DNA"/>
</dbReference>
<name>A0A199UIM1_ANACO</name>
<dbReference type="Pfam" id="PF13855">
    <property type="entry name" value="LRR_8"/>
    <property type="match status" value="4"/>
</dbReference>
<dbReference type="PANTHER" id="PTHR48053:SF105">
    <property type="entry name" value="RECEPTOR-LIKE PROTEIN KINASE"/>
    <property type="match status" value="1"/>
</dbReference>
<dbReference type="InterPro" id="IPR011009">
    <property type="entry name" value="Kinase-like_dom_sf"/>
</dbReference>
<dbReference type="InterPro" id="IPR000719">
    <property type="entry name" value="Prot_kinase_dom"/>
</dbReference>
<dbReference type="SUPFAM" id="SSF52058">
    <property type="entry name" value="L domain-like"/>
    <property type="match status" value="1"/>
</dbReference>
<dbReference type="Gene3D" id="1.10.510.10">
    <property type="entry name" value="Transferase(Phosphotransferase) domain 1"/>
    <property type="match status" value="1"/>
</dbReference>
<evidence type="ECO:0000256" key="3">
    <source>
        <dbReference type="ARBA" id="ARBA00022679"/>
    </source>
</evidence>
<organism evidence="15 16">
    <name type="scientific">Ananas comosus</name>
    <name type="common">Pineapple</name>
    <name type="synonym">Ananas ananas</name>
    <dbReference type="NCBI Taxonomy" id="4615"/>
    <lineage>
        <taxon>Eukaryota</taxon>
        <taxon>Viridiplantae</taxon>
        <taxon>Streptophyta</taxon>
        <taxon>Embryophyta</taxon>
        <taxon>Tracheophyta</taxon>
        <taxon>Spermatophyta</taxon>
        <taxon>Magnoliopsida</taxon>
        <taxon>Liliopsida</taxon>
        <taxon>Poales</taxon>
        <taxon>Bromeliaceae</taxon>
        <taxon>Bromelioideae</taxon>
        <taxon>Ananas</taxon>
    </lineage>
</organism>
<keyword evidence="5" id="KW-0732">Signal</keyword>
<proteinExistence type="predicted"/>
<dbReference type="FunFam" id="3.30.200.20:FF:000454">
    <property type="entry name" value="Leucine-rich repeat receptor-like tyrosine-protein kinase PXC3"/>
    <property type="match status" value="1"/>
</dbReference>
<keyword evidence="2" id="KW-0433">Leucine-rich repeat</keyword>
<keyword evidence="15" id="KW-0418">Kinase</keyword>
<keyword evidence="6" id="KW-0677">Repeat</keyword>
<gene>
    <name evidence="15" type="ORF">ACMD2_03657</name>
</gene>
<evidence type="ECO:0000256" key="9">
    <source>
        <dbReference type="ARBA" id="ARBA00022989"/>
    </source>
</evidence>
<dbReference type="Proteomes" id="UP000092600">
    <property type="component" value="Unassembled WGS sequence"/>
</dbReference>
<evidence type="ECO:0000256" key="6">
    <source>
        <dbReference type="ARBA" id="ARBA00022737"/>
    </source>
</evidence>
<evidence type="ECO:0000313" key="15">
    <source>
        <dbReference type="EMBL" id="OAY64737.1"/>
    </source>
</evidence>
<comment type="caution">
    <text evidence="15">The sequence shown here is derived from an EMBL/GenBank/DDBJ whole genome shotgun (WGS) entry which is preliminary data.</text>
</comment>
<evidence type="ECO:0000256" key="11">
    <source>
        <dbReference type="ARBA" id="ARBA00023170"/>
    </source>
</evidence>
<sequence length="968" mass="104791">MERYAHISFPFPIIFSCFFFFTIFFIHGLLASSSQLNQTQVEIMRNLSKTLNSLTGSNSEWNTTNPDPCSWERVTCSPQSSPDAAVTQLSFSGLGLSTTKNSSFSTLLFDLICGLNTLEHLDLSLNSITTLPESFFADCVGLSGLKSLNLSYNGLDGALGNFSNFAGLETLDLSFNHLTGPVHNQFDSLSRLKSLNLSSNRMVGTVQSLLGGGKVLTLEELVLSSNNFSGNIPNSVSEYANLTLLDLSQNSFNGSLPNGFGEFPKLETLLLSSNNLVGDIPASLSGIATLSRFAANENQFSGTIPGGLTKYMRILDLSYNHLGGEIPSDLLSPPSLESVDLTGNHLEGAIPANLSQGLYRLRLGGNLLNGTIPEAIGLLSGLKYLELEGNKLDSGIPSQIGDCENLTLLNLADNRLRGGIPKELGNLRQLVELELQMNNLSGGIPNEIFQLSSLSTLNLSRNSFSGEISSEISGLKKLTNLDLNDNMFFGSIPSSINNLNNLIELQLGNNNLSGTVPPMPSSLTIALNLSSNLFGGSIPSYLGSLSELEVLDLSHNNFSGEVPNSLTKLQSLTLLVLSYNRLSGVLPQFPPYVNVITNGNVDLIGTNDGTGTVTKKKRSSLMIIILAIIGAFLGLGLIAAVLLYVFSKRFYRVEDEGIEISENPPQIVDGCFVTSNSIHRSAIDFSKAMEAVSDPRNVTLKTRFCTYYKAAMPNGTSYSVKKLNWSDKSVPSGTHEKFGQELESLGRLSSSNVMVPLAYVLTEDSAYLFYENAHEGTLFEFLHRSKENILDWSSRYSIALGVAQGLTFLHGCAQPVLLLDLSTLTIHLKSTTEPQVGDIELCKVIDPSKSTGSLSTVAGSVGYIPPEYAYTMRLTMSGNVYSFGVILLELLTGKPPVSEGVELAKWALSYSTRRDQREQILDPRVSKASLGVRSQMLSVLKVALACVNLSPEARPKMRHVLSMLFNAK</sequence>
<dbReference type="FunFam" id="3.80.10.10:FF:000512">
    <property type="entry name" value="Leucine-rich repeat receptor-like serine/threonine-protein kinase BAM3"/>
    <property type="match status" value="1"/>
</dbReference>
<keyword evidence="4 13" id="KW-0812">Transmembrane</keyword>
<dbReference type="STRING" id="4615.A0A199UIM1"/>
<keyword evidence="3" id="KW-0808">Transferase</keyword>
<dbReference type="Pfam" id="PF00560">
    <property type="entry name" value="LRR_1"/>
    <property type="match status" value="4"/>
</dbReference>
<dbReference type="PROSITE" id="PS51257">
    <property type="entry name" value="PROKAR_LIPOPROTEIN"/>
    <property type="match status" value="1"/>
</dbReference>
<dbReference type="FunFam" id="3.80.10.10:FF:000041">
    <property type="entry name" value="LRR receptor-like serine/threonine-protein kinase ERECTA"/>
    <property type="match status" value="1"/>
</dbReference>
<dbReference type="PRINTS" id="PR00019">
    <property type="entry name" value="LEURICHRPT"/>
</dbReference>
<dbReference type="InterPro" id="IPR032675">
    <property type="entry name" value="LRR_dom_sf"/>
</dbReference>
<keyword evidence="11 15" id="KW-0675">Receptor</keyword>
<evidence type="ECO:0000256" key="8">
    <source>
        <dbReference type="ARBA" id="ARBA00022840"/>
    </source>
</evidence>
<dbReference type="PROSITE" id="PS50011">
    <property type="entry name" value="PROTEIN_KINASE_DOM"/>
    <property type="match status" value="1"/>
</dbReference>
<keyword evidence="7" id="KW-0547">Nucleotide-binding</keyword>
<reference evidence="15 16" key="1">
    <citation type="journal article" date="2016" name="DNA Res.">
        <title>The draft genome of MD-2 pineapple using hybrid error correction of long reads.</title>
        <authorList>
            <person name="Redwan R.M."/>
            <person name="Saidin A."/>
            <person name="Kumar S.V."/>
        </authorList>
    </citation>
    <scope>NUCLEOTIDE SEQUENCE [LARGE SCALE GENOMIC DNA]</scope>
    <source>
        <strain evidence="16">cv. MD2</strain>
        <tissue evidence="15">Leaf</tissue>
    </source>
</reference>
<evidence type="ECO:0000256" key="2">
    <source>
        <dbReference type="ARBA" id="ARBA00022614"/>
    </source>
</evidence>
<comment type="subcellular location">
    <subcellularLocation>
        <location evidence="1">Membrane</location>
        <topology evidence="1">Single-pass type I membrane protein</topology>
    </subcellularLocation>
</comment>
<dbReference type="Pfam" id="PF08263">
    <property type="entry name" value="LRRNT_2"/>
    <property type="match status" value="1"/>
</dbReference>
<keyword evidence="12" id="KW-0325">Glycoprotein</keyword>
<protein>
    <submittedName>
        <fullName evidence="15">Leucine-rich repeat receptor-like tyrosine-protein kinase PXC3</fullName>
    </submittedName>
</protein>
<dbReference type="FunFam" id="1.10.510.10:FF:000388">
    <property type="entry name" value="Leucine-rich repeat receptor-like tyrosine-protein kinase PXC3"/>
    <property type="match status" value="1"/>
</dbReference>
<dbReference type="SMART" id="SM00369">
    <property type="entry name" value="LRR_TYP"/>
    <property type="match status" value="12"/>
</dbReference>
<keyword evidence="10 13" id="KW-0472">Membrane</keyword>
<dbReference type="SUPFAM" id="SSF52047">
    <property type="entry name" value="RNI-like"/>
    <property type="match status" value="1"/>
</dbReference>
<evidence type="ECO:0000256" key="7">
    <source>
        <dbReference type="ARBA" id="ARBA00022741"/>
    </source>
</evidence>
<feature type="transmembrane region" description="Helical" evidence="13">
    <location>
        <begin position="621"/>
        <end position="646"/>
    </location>
</feature>
<dbReference type="PANTHER" id="PTHR48053">
    <property type="entry name" value="LEUCINE RICH REPEAT FAMILY PROTEIN, EXPRESSED"/>
    <property type="match status" value="1"/>
</dbReference>
<dbReference type="AlphaFoldDB" id="A0A199UIM1"/>
<dbReference type="SUPFAM" id="SSF56112">
    <property type="entry name" value="Protein kinase-like (PK-like)"/>
    <property type="match status" value="1"/>
</dbReference>
<dbReference type="Gene3D" id="3.30.200.20">
    <property type="entry name" value="Phosphorylase Kinase, domain 1"/>
    <property type="match status" value="1"/>
</dbReference>
<dbReference type="InterPro" id="IPR001611">
    <property type="entry name" value="Leu-rich_rpt"/>
</dbReference>
<feature type="transmembrane region" description="Helical" evidence="13">
    <location>
        <begin position="7"/>
        <end position="30"/>
    </location>
</feature>
<evidence type="ECO:0000256" key="4">
    <source>
        <dbReference type="ARBA" id="ARBA00022692"/>
    </source>
</evidence>
<evidence type="ECO:0000256" key="13">
    <source>
        <dbReference type="SAM" id="Phobius"/>
    </source>
</evidence>
<evidence type="ECO:0000313" key="16">
    <source>
        <dbReference type="Proteomes" id="UP000092600"/>
    </source>
</evidence>
<dbReference type="PROSITE" id="PS51450">
    <property type="entry name" value="LRR"/>
    <property type="match status" value="1"/>
</dbReference>
<dbReference type="GO" id="GO:0004674">
    <property type="term" value="F:protein serine/threonine kinase activity"/>
    <property type="evidence" value="ECO:0007669"/>
    <property type="project" value="UniProtKB-EC"/>
</dbReference>
<dbReference type="GO" id="GO:0005524">
    <property type="term" value="F:ATP binding"/>
    <property type="evidence" value="ECO:0007669"/>
    <property type="project" value="UniProtKB-KW"/>
</dbReference>
<evidence type="ECO:0000256" key="5">
    <source>
        <dbReference type="ARBA" id="ARBA00022729"/>
    </source>
</evidence>
<dbReference type="InterPro" id="IPR051716">
    <property type="entry name" value="Plant_RL_S/T_kinase"/>
</dbReference>
<dbReference type="Gene3D" id="3.80.10.10">
    <property type="entry name" value="Ribonuclease Inhibitor"/>
    <property type="match status" value="3"/>
</dbReference>
<dbReference type="InterPro" id="IPR013210">
    <property type="entry name" value="LRR_N_plant-typ"/>
</dbReference>
<keyword evidence="9 13" id="KW-1133">Transmembrane helix</keyword>
<accession>A0A199UIM1</accession>
<dbReference type="InterPro" id="IPR003591">
    <property type="entry name" value="Leu-rich_rpt_typical-subtyp"/>
</dbReference>
<evidence type="ECO:0000259" key="14">
    <source>
        <dbReference type="PROSITE" id="PS50011"/>
    </source>
</evidence>
<keyword evidence="8" id="KW-0067">ATP-binding</keyword>
<dbReference type="Pfam" id="PF00069">
    <property type="entry name" value="Pkinase"/>
    <property type="match status" value="1"/>
</dbReference>
<evidence type="ECO:0000256" key="10">
    <source>
        <dbReference type="ARBA" id="ARBA00023136"/>
    </source>
</evidence>